<proteinExistence type="predicted"/>
<evidence type="ECO:0000256" key="1">
    <source>
        <dbReference type="SAM" id="Phobius"/>
    </source>
</evidence>
<keyword evidence="3" id="KW-1185">Reference proteome</keyword>
<feature type="transmembrane region" description="Helical" evidence="1">
    <location>
        <begin position="102"/>
        <end position="119"/>
    </location>
</feature>
<dbReference type="EMBL" id="CP021023">
    <property type="protein sequence ID" value="ARN56979.1"/>
    <property type="molecule type" value="Genomic_DNA"/>
</dbReference>
<dbReference type="Proteomes" id="UP000193334">
    <property type="component" value="Chromosome"/>
</dbReference>
<dbReference type="RefSeq" id="WP_085755653.1">
    <property type="nucleotide sequence ID" value="NZ_CP021023.1"/>
</dbReference>
<sequence length="120" mass="13907">MAVYLQSAFIAAALVTWVCSMIIGRNQRNIWLSCKKRGKLNEFDAPDEYMSSCPVFWSPGKMLSYTKQKLNFFRNIQKRFSSENIDDEIAVMLRRISICKNIIGTIWLMFLIIGILAIIF</sequence>
<dbReference type="AlphaFoldDB" id="A0A1W6LMI2"/>
<evidence type="ECO:0000313" key="3">
    <source>
        <dbReference type="Proteomes" id="UP000193334"/>
    </source>
</evidence>
<evidence type="ECO:0000313" key="2">
    <source>
        <dbReference type="EMBL" id="ARN56979.1"/>
    </source>
</evidence>
<accession>A0A1W6LMI2</accession>
<gene>
    <name evidence="2" type="ORF">STSP1_01372</name>
</gene>
<feature type="transmembrane region" description="Helical" evidence="1">
    <location>
        <begin position="6"/>
        <end position="23"/>
    </location>
</feature>
<keyword evidence="1" id="KW-0812">Transmembrane</keyword>
<keyword evidence="1" id="KW-0472">Membrane</keyword>
<keyword evidence="1" id="KW-1133">Transmembrane helix</keyword>
<name>A0A1W6LMI2_9BACT</name>
<dbReference type="STRING" id="1941349.STSP1_01372"/>
<reference evidence="3" key="1">
    <citation type="submission" date="2017-04" db="EMBL/GenBank/DDBJ databases">
        <title>Comparative genomics and description of representatives of a novel lineage of planctomycetes thriving in anoxic sediments.</title>
        <authorList>
            <person name="Spring S."/>
            <person name="Bunk B."/>
            <person name="Sproer C."/>
        </authorList>
    </citation>
    <scope>NUCLEOTIDE SEQUENCE [LARGE SCALE GENOMIC DNA]</scope>
    <source>
        <strain evidence="3">ST-PulAB-D4</strain>
    </source>
</reference>
<dbReference type="KEGG" id="pbp:STSP1_01372"/>
<organism evidence="2 3">
    <name type="scientific">Sedimentisphaera salicampi</name>
    <dbReference type="NCBI Taxonomy" id="1941349"/>
    <lineage>
        <taxon>Bacteria</taxon>
        <taxon>Pseudomonadati</taxon>
        <taxon>Planctomycetota</taxon>
        <taxon>Phycisphaerae</taxon>
        <taxon>Sedimentisphaerales</taxon>
        <taxon>Sedimentisphaeraceae</taxon>
        <taxon>Sedimentisphaera</taxon>
    </lineage>
</organism>
<protein>
    <submittedName>
        <fullName evidence="2">Uncharacterized protein</fullName>
    </submittedName>
</protein>